<sequence>MTHKVKELFEFMESPWLLLHSEIGPALPATGVDVYIKEQQLKRNKSQTETTLSEKTTVDKTHGMDVHDKMFILTCHKNYRILPAASKKLYEAAAQYNAALRQELHYRLSSGCSRFETFCASVKEATVELIKQGTLP</sequence>
<dbReference type="EMBL" id="GBHO01014950">
    <property type="protein sequence ID" value="JAG28654.1"/>
    <property type="molecule type" value="Transcribed_RNA"/>
</dbReference>
<dbReference type="EMBL" id="GDHC01016830">
    <property type="protein sequence ID" value="JAQ01799.1"/>
    <property type="molecule type" value="Transcribed_RNA"/>
</dbReference>
<organism evidence="1">
    <name type="scientific">Lygus hesperus</name>
    <name type="common">Western plant bug</name>
    <dbReference type="NCBI Taxonomy" id="30085"/>
    <lineage>
        <taxon>Eukaryota</taxon>
        <taxon>Metazoa</taxon>
        <taxon>Ecdysozoa</taxon>
        <taxon>Arthropoda</taxon>
        <taxon>Hexapoda</taxon>
        <taxon>Insecta</taxon>
        <taxon>Pterygota</taxon>
        <taxon>Neoptera</taxon>
        <taxon>Paraneoptera</taxon>
        <taxon>Hemiptera</taxon>
        <taxon>Heteroptera</taxon>
        <taxon>Panheteroptera</taxon>
        <taxon>Cimicomorpha</taxon>
        <taxon>Miridae</taxon>
        <taxon>Mirini</taxon>
        <taxon>Lygus</taxon>
    </lineage>
</organism>
<name>A0A0A9Y909_LYGHE</name>
<gene>
    <name evidence="1" type="primary">saf1</name>
    <name evidence="1" type="ORF">CM83_37367</name>
    <name evidence="2" type="ORF">g.42054</name>
</gene>
<protein>
    <submittedName>
        <fullName evidence="1">Protein saf1</fullName>
    </submittedName>
</protein>
<accession>A0A0A9Y909</accession>
<reference evidence="1" key="2">
    <citation type="submission" date="2014-07" db="EMBL/GenBank/DDBJ databases">
        <authorList>
            <person name="Hull J."/>
        </authorList>
    </citation>
    <scope>NUCLEOTIDE SEQUENCE</scope>
</reference>
<reference evidence="2" key="3">
    <citation type="journal article" date="2016" name="Gigascience">
        <title>De novo construction of an expanded transcriptome assembly for the western tarnished plant bug, Lygus hesperus.</title>
        <authorList>
            <person name="Tassone E.E."/>
            <person name="Geib S.M."/>
            <person name="Hall B."/>
            <person name="Fabrick J.A."/>
            <person name="Brent C.S."/>
            <person name="Hull J.J."/>
        </authorList>
    </citation>
    <scope>NUCLEOTIDE SEQUENCE</scope>
</reference>
<evidence type="ECO:0000313" key="1">
    <source>
        <dbReference type="EMBL" id="JAG28654.1"/>
    </source>
</evidence>
<dbReference type="AlphaFoldDB" id="A0A0A9Y909"/>
<evidence type="ECO:0000313" key="2">
    <source>
        <dbReference type="EMBL" id="JAQ01799.1"/>
    </source>
</evidence>
<proteinExistence type="predicted"/>
<reference evidence="1" key="1">
    <citation type="journal article" date="2014" name="PLoS ONE">
        <title>Transcriptome-Based Identification of ABC Transporters in the Western Tarnished Plant Bug Lygus hesperus.</title>
        <authorList>
            <person name="Hull J.J."/>
            <person name="Chaney K."/>
            <person name="Geib S.M."/>
            <person name="Fabrick J.A."/>
            <person name="Brent C.S."/>
            <person name="Walsh D."/>
            <person name="Lavine L.C."/>
        </authorList>
    </citation>
    <scope>NUCLEOTIDE SEQUENCE</scope>
</reference>